<name>A0A915J4Z7_ROMCU</name>
<accession>A0A915J4Z7</accession>
<dbReference type="WBParaSite" id="nRc.2.0.1.t20792-RA">
    <property type="protein sequence ID" value="nRc.2.0.1.t20792-RA"/>
    <property type="gene ID" value="nRc.2.0.1.g20792"/>
</dbReference>
<keyword evidence="1" id="KW-1185">Reference proteome</keyword>
<dbReference type="Proteomes" id="UP000887565">
    <property type="component" value="Unplaced"/>
</dbReference>
<organism evidence="1 2">
    <name type="scientific">Romanomermis culicivorax</name>
    <name type="common">Nematode worm</name>
    <dbReference type="NCBI Taxonomy" id="13658"/>
    <lineage>
        <taxon>Eukaryota</taxon>
        <taxon>Metazoa</taxon>
        <taxon>Ecdysozoa</taxon>
        <taxon>Nematoda</taxon>
        <taxon>Enoplea</taxon>
        <taxon>Dorylaimia</taxon>
        <taxon>Mermithida</taxon>
        <taxon>Mermithoidea</taxon>
        <taxon>Mermithidae</taxon>
        <taxon>Romanomermis</taxon>
    </lineage>
</organism>
<proteinExistence type="predicted"/>
<evidence type="ECO:0000313" key="1">
    <source>
        <dbReference type="Proteomes" id="UP000887565"/>
    </source>
</evidence>
<protein>
    <submittedName>
        <fullName evidence="2">Uncharacterized protein</fullName>
    </submittedName>
</protein>
<reference evidence="2" key="1">
    <citation type="submission" date="2022-11" db="UniProtKB">
        <authorList>
            <consortium name="WormBaseParasite"/>
        </authorList>
    </citation>
    <scope>IDENTIFICATION</scope>
</reference>
<dbReference type="AlphaFoldDB" id="A0A915J4Z7"/>
<evidence type="ECO:0000313" key="2">
    <source>
        <dbReference type="WBParaSite" id="nRc.2.0.1.t20792-RA"/>
    </source>
</evidence>
<sequence length="113" mass="12946">MFEEMVQLSDFISNTESISYSRPMALKFLVLGAMFSWQSEGLDSVHMFDDQRGNVEMMQLEKVSFGSGWELRSFLFSFDPNSRPNFPSGYVNMNHLIDTLSQRTGKTPQEASE</sequence>